<dbReference type="InterPro" id="IPR016181">
    <property type="entry name" value="Acyl_CoA_acyltransferase"/>
</dbReference>
<dbReference type="Gene3D" id="3.40.630.30">
    <property type="match status" value="1"/>
</dbReference>
<dbReference type="InterPro" id="IPR000182">
    <property type="entry name" value="GNAT_dom"/>
</dbReference>
<dbReference type="Pfam" id="PF00583">
    <property type="entry name" value="Acetyltransf_1"/>
    <property type="match status" value="1"/>
</dbReference>
<feature type="domain" description="N-acetyltransferase" evidence="1">
    <location>
        <begin position="41"/>
        <end position="211"/>
    </location>
</feature>
<dbReference type="CDD" id="cd04301">
    <property type="entry name" value="NAT_SF"/>
    <property type="match status" value="1"/>
</dbReference>
<reference evidence="2" key="1">
    <citation type="journal article" date="2020" name="mSystems">
        <title>Genome- and Community-Level Interaction Insights into Carbon Utilization and Element Cycling Functions of Hydrothermarchaeota in Hydrothermal Sediment.</title>
        <authorList>
            <person name="Zhou Z."/>
            <person name="Liu Y."/>
            <person name="Xu W."/>
            <person name="Pan J."/>
            <person name="Luo Z.H."/>
            <person name="Li M."/>
        </authorList>
    </citation>
    <scope>NUCLEOTIDE SEQUENCE [LARGE SCALE GENOMIC DNA]</scope>
    <source>
        <strain evidence="2">HyVt-345</strain>
    </source>
</reference>
<name>A0A831QQJ4_9FLAO</name>
<accession>A0A831QQJ4</accession>
<gene>
    <name evidence="2" type="ORF">ENH87_10430</name>
</gene>
<dbReference type="Proteomes" id="UP000886191">
    <property type="component" value="Unassembled WGS sequence"/>
</dbReference>
<comment type="caution">
    <text evidence="2">The sequence shown here is derived from an EMBL/GenBank/DDBJ whole genome shotgun (WGS) entry which is preliminary data.</text>
</comment>
<dbReference type="AlphaFoldDB" id="A0A831QQJ4"/>
<dbReference type="PROSITE" id="PS51186">
    <property type="entry name" value="GNAT"/>
    <property type="match status" value="1"/>
</dbReference>
<proteinExistence type="predicted"/>
<protein>
    <submittedName>
        <fullName evidence="2">GNAT family N-acetyltransferase</fullName>
    </submittedName>
</protein>
<evidence type="ECO:0000259" key="1">
    <source>
        <dbReference type="PROSITE" id="PS51186"/>
    </source>
</evidence>
<dbReference type="SUPFAM" id="SSF55729">
    <property type="entry name" value="Acyl-CoA N-acyltransferases (Nat)"/>
    <property type="match status" value="1"/>
</dbReference>
<dbReference type="GO" id="GO:0016747">
    <property type="term" value="F:acyltransferase activity, transferring groups other than amino-acyl groups"/>
    <property type="evidence" value="ECO:0007669"/>
    <property type="project" value="InterPro"/>
</dbReference>
<sequence>MLWMRHFQVMKSIPNRNLVLAATLNGNRVLLTFSENTSAIMEIIPLTESLFESYIEIGKKAYDHHYLHLWKNQDSSPYHERSFTRDVLLKDLTDGTIELFLIHFEGKPAGVLKIIKDSPIHPFSGEEALLLEKIYILNVYTGKGIGKEVLAFTEQRAKELSKKIIWLETMQNSRALHFYLAHGFEINSETLLHYDAALDTERPMYRLVKSL</sequence>
<organism evidence="2">
    <name type="scientific">Pricia antarctica</name>
    <dbReference type="NCBI Taxonomy" id="641691"/>
    <lineage>
        <taxon>Bacteria</taxon>
        <taxon>Pseudomonadati</taxon>
        <taxon>Bacteroidota</taxon>
        <taxon>Flavobacteriia</taxon>
        <taxon>Flavobacteriales</taxon>
        <taxon>Flavobacteriaceae</taxon>
        <taxon>Pricia</taxon>
    </lineage>
</organism>
<evidence type="ECO:0000313" key="2">
    <source>
        <dbReference type="EMBL" id="HEA21323.1"/>
    </source>
</evidence>
<dbReference type="EMBL" id="DRGL01000036">
    <property type="protein sequence ID" value="HEA21323.1"/>
    <property type="molecule type" value="Genomic_DNA"/>
</dbReference>